<dbReference type="AlphaFoldDB" id="A0A8J5KVN4"/>
<proteinExistence type="predicted"/>
<dbReference type="EMBL" id="JACMSC010000012">
    <property type="protein sequence ID" value="KAG6494877.1"/>
    <property type="molecule type" value="Genomic_DNA"/>
</dbReference>
<comment type="caution">
    <text evidence="1">The sequence shown here is derived from an EMBL/GenBank/DDBJ whole genome shotgun (WGS) entry which is preliminary data.</text>
</comment>
<protein>
    <submittedName>
        <fullName evidence="1">Uncharacterized protein</fullName>
    </submittedName>
</protein>
<organism evidence="1 2">
    <name type="scientific">Zingiber officinale</name>
    <name type="common">Ginger</name>
    <name type="synonym">Amomum zingiber</name>
    <dbReference type="NCBI Taxonomy" id="94328"/>
    <lineage>
        <taxon>Eukaryota</taxon>
        <taxon>Viridiplantae</taxon>
        <taxon>Streptophyta</taxon>
        <taxon>Embryophyta</taxon>
        <taxon>Tracheophyta</taxon>
        <taxon>Spermatophyta</taxon>
        <taxon>Magnoliopsida</taxon>
        <taxon>Liliopsida</taxon>
        <taxon>Zingiberales</taxon>
        <taxon>Zingiberaceae</taxon>
        <taxon>Zingiber</taxon>
    </lineage>
</organism>
<reference evidence="1 2" key="1">
    <citation type="submission" date="2020-08" db="EMBL/GenBank/DDBJ databases">
        <title>Plant Genome Project.</title>
        <authorList>
            <person name="Zhang R.-G."/>
        </authorList>
    </citation>
    <scope>NUCLEOTIDE SEQUENCE [LARGE SCALE GENOMIC DNA]</scope>
    <source>
        <tissue evidence="1">Rhizome</tissue>
    </source>
</reference>
<evidence type="ECO:0000313" key="2">
    <source>
        <dbReference type="Proteomes" id="UP000734854"/>
    </source>
</evidence>
<keyword evidence="2" id="KW-1185">Reference proteome</keyword>
<dbReference type="Proteomes" id="UP000734854">
    <property type="component" value="Unassembled WGS sequence"/>
</dbReference>
<accession>A0A8J5KVN4</accession>
<evidence type="ECO:0000313" key="1">
    <source>
        <dbReference type="EMBL" id="KAG6494877.1"/>
    </source>
</evidence>
<gene>
    <name evidence="1" type="ORF">ZIOFF_042660</name>
</gene>
<name>A0A8J5KVN4_ZINOF</name>
<sequence>MEGLDNKHKKQWTQATRFWTGNHLNHPIVWFLQFWSTSLRTYVAPGQSIQILRRWPETEVEVVVVVEVTIAVDDGLNAAEVVDGAGNGDGALVAEAILLLRRLQQLREQRVAQVQ</sequence>